<comment type="subcellular location">
    <subcellularLocation>
        <location evidence="1">Cell membrane</location>
        <topology evidence="1">Multi-pass membrane protein</topology>
    </subcellularLocation>
</comment>
<evidence type="ECO:0000256" key="6">
    <source>
        <dbReference type="SAM" id="MobiDB-lite"/>
    </source>
</evidence>
<dbReference type="PANTHER" id="PTHR42718:SF9">
    <property type="entry name" value="MAJOR FACILITATOR SUPERFAMILY MULTIDRUG TRANSPORTER MFSC"/>
    <property type="match status" value="1"/>
</dbReference>
<evidence type="ECO:0000313" key="10">
    <source>
        <dbReference type="Proteomes" id="UP000680866"/>
    </source>
</evidence>
<dbReference type="CDD" id="cd17504">
    <property type="entry name" value="MFS_MMR_MDR_like"/>
    <property type="match status" value="1"/>
</dbReference>
<evidence type="ECO:0000256" key="1">
    <source>
        <dbReference type="ARBA" id="ARBA00004651"/>
    </source>
</evidence>
<evidence type="ECO:0000313" key="9">
    <source>
        <dbReference type="EMBL" id="BCJ67273.1"/>
    </source>
</evidence>
<feature type="transmembrane region" description="Helical" evidence="7">
    <location>
        <begin position="326"/>
        <end position="348"/>
    </location>
</feature>
<evidence type="ECO:0000259" key="8">
    <source>
        <dbReference type="PROSITE" id="PS50850"/>
    </source>
</evidence>
<feature type="transmembrane region" description="Helical" evidence="7">
    <location>
        <begin position="463"/>
        <end position="482"/>
    </location>
</feature>
<dbReference type="GO" id="GO:0022857">
    <property type="term" value="F:transmembrane transporter activity"/>
    <property type="evidence" value="ECO:0007669"/>
    <property type="project" value="InterPro"/>
</dbReference>
<accession>A0A810N6K5</accession>
<organism evidence="9 10">
    <name type="scientific">Polymorphospora rubra</name>
    <dbReference type="NCBI Taxonomy" id="338584"/>
    <lineage>
        <taxon>Bacteria</taxon>
        <taxon>Bacillati</taxon>
        <taxon>Actinomycetota</taxon>
        <taxon>Actinomycetes</taxon>
        <taxon>Micromonosporales</taxon>
        <taxon>Micromonosporaceae</taxon>
        <taxon>Polymorphospora</taxon>
    </lineage>
</organism>
<dbReference type="RefSeq" id="WP_212816622.1">
    <property type="nucleotide sequence ID" value="NZ_AP023359.1"/>
</dbReference>
<keyword evidence="2" id="KW-0813">Transport</keyword>
<sequence>MRRSIKTQQIPPATSRDGRAAPRGRRGPSAGPRQGLIIAVLAFAGMGASFMQTILIPIQGELPELLNSTRGTTAWVITVTLLVSAICTPISGKLGDMYGKRRTALVLLSILVAGSLISALSPNAAILIIGRGLQGAGMGVIPLGISILRDTLDKDRLGSAIALISATLGVGGAVGLPVSALIVEHFDWHVLFWVATAIGTLSLVLIARFVPADTLRTGGRFDFVGALGLAAGLTGVLLAVSRGNEWGWAAPATLALLGGGLAILLLWGWYEMRVSNPLVDLRVSARAPVLLTNLASIAMGFALFSSSVVFPQLLELPAQYDGLGLSLLHASLILMPAGLAMLAMSPVAGRIERRTGPKPLFIAGGVTIALTYAAAALLPLQTWHILLINTVIGIGIGLGYAAMPTLIMQAVPANETGAANGLNTLMRALGTSIASAVVAGVLAQSAIDVGAGAPVPTADGFQVAFVLGLTAALVCTLIAVFIPHPTREVTRDAALPEGSLAATDSDGEVVPAGTASNVR</sequence>
<evidence type="ECO:0000256" key="5">
    <source>
        <dbReference type="ARBA" id="ARBA00023136"/>
    </source>
</evidence>
<reference evidence="9" key="1">
    <citation type="submission" date="2020-08" db="EMBL/GenBank/DDBJ databases">
        <title>Whole genome shotgun sequence of Polymorphospora rubra NBRC 101157.</title>
        <authorList>
            <person name="Komaki H."/>
            <person name="Tamura T."/>
        </authorList>
    </citation>
    <scope>NUCLEOTIDE SEQUENCE</scope>
    <source>
        <strain evidence="9">NBRC 101157</strain>
    </source>
</reference>
<feature type="compositionally biased region" description="Polar residues" evidence="6">
    <location>
        <begin position="1"/>
        <end position="12"/>
    </location>
</feature>
<gene>
    <name evidence="9" type="ORF">Prubr_42940</name>
</gene>
<keyword evidence="10" id="KW-1185">Reference proteome</keyword>
<dbReference type="InterPro" id="IPR036259">
    <property type="entry name" value="MFS_trans_sf"/>
</dbReference>
<dbReference type="Proteomes" id="UP000680866">
    <property type="component" value="Chromosome"/>
</dbReference>
<evidence type="ECO:0000256" key="3">
    <source>
        <dbReference type="ARBA" id="ARBA00022692"/>
    </source>
</evidence>
<name>A0A810N6K5_9ACTN</name>
<evidence type="ECO:0000256" key="2">
    <source>
        <dbReference type="ARBA" id="ARBA00022448"/>
    </source>
</evidence>
<keyword evidence="3 7" id="KW-0812">Transmembrane</keyword>
<dbReference type="Gene3D" id="1.20.1720.10">
    <property type="entry name" value="Multidrug resistance protein D"/>
    <property type="match status" value="1"/>
</dbReference>
<dbReference type="PROSITE" id="PS50850">
    <property type="entry name" value="MFS"/>
    <property type="match status" value="1"/>
</dbReference>
<feature type="transmembrane region" description="Helical" evidence="7">
    <location>
        <begin position="103"/>
        <end position="120"/>
    </location>
</feature>
<feature type="transmembrane region" description="Helical" evidence="7">
    <location>
        <begin position="221"/>
        <end position="240"/>
    </location>
</feature>
<keyword evidence="4 7" id="KW-1133">Transmembrane helix</keyword>
<feature type="region of interest" description="Disordered" evidence="6">
    <location>
        <begin position="1"/>
        <end position="31"/>
    </location>
</feature>
<feature type="transmembrane region" description="Helical" evidence="7">
    <location>
        <begin position="360"/>
        <end position="378"/>
    </location>
</feature>
<proteinExistence type="predicted"/>
<feature type="transmembrane region" description="Helical" evidence="7">
    <location>
        <begin position="290"/>
        <end position="314"/>
    </location>
</feature>
<dbReference type="PANTHER" id="PTHR42718">
    <property type="entry name" value="MAJOR FACILITATOR SUPERFAMILY MULTIDRUG TRANSPORTER MFSC"/>
    <property type="match status" value="1"/>
</dbReference>
<feature type="transmembrane region" description="Helical" evidence="7">
    <location>
        <begin position="246"/>
        <end position="270"/>
    </location>
</feature>
<evidence type="ECO:0000256" key="4">
    <source>
        <dbReference type="ARBA" id="ARBA00022989"/>
    </source>
</evidence>
<feature type="region of interest" description="Disordered" evidence="6">
    <location>
        <begin position="500"/>
        <end position="519"/>
    </location>
</feature>
<keyword evidence="5 7" id="KW-0472">Membrane</keyword>
<dbReference type="InterPro" id="IPR011701">
    <property type="entry name" value="MFS"/>
</dbReference>
<dbReference type="AlphaFoldDB" id="A0A810N6K5"/>
<feature type="transmembrane region" description="Helical" evidence="7">
    <location>
        <begin position="424"/>
        <end position="443"/>
    </location>
</feature>
<feature type="transmembrane region" description="Helical" evidence="7">
    <location>
        <begin position="35"/>
        <end position="60"/>
    </location>
</feature>
<feature type="transmembrane region" description="Helical" evidence="7">
    <location>
        <begin position="126"/>
        <end position="148"/>
    </location>
</feature>
<feature type="transmembrane region" description="Helical" evidence="7">
    <location>
        <begin position="188"/>
        <end position="209"/>
    </location>
</feature>
<feature type="transmembrane region" description="Helical" evidence="7">
    <location>
        <begin position="72"/>
        <end position="91"/>
    </location>
</feature>
<dbReference type="InterPro" id="IPR020846">
    <property type="entry name" value="MFS_dom"/>
</dbReference>
<dbReference type="Pfam" id="PF07690">
    <property type="entry name" value="MFS_1"/>
    <property type="match status" value="1"/>
</dbReference>
<dbReference type="SUPFAM" id="SSF103473">
    <property type="entry name" value="MFS general substrate transporter"/>
    <property type="match status" value="2"/>
</dbReference>
<feature type="transmembrane region" description="Helical" evidence="7">
    <location>
        <begin position="160"/>
        <end position="182"/>
    </location>
</feature>
<dbReference type="KEGG" id="pry:Prubr_42940"/>
<feature type="domain" description="Major facilitator superfamily (MFS) profile" evidence="8">
    <location>
        <begin position="37"/>
        <end position="487"/>
    </location>
</feature>
<dbReference type="GO" id="GO:0005886">
    <property type="term" value="C:plasma membrane"/>
    <property type="evidence" value="ECO:0007669"/>
    <property type="project" value="UniProtKB-SubCell"/>
</dbReference>
<dbReference type="Gene3D" id="1.20.1250.20">
    <property type="entry name" value="MFS general substrate transporter like domains"/>
    <property type="match status" value="1"/>
</dbReference>
<dbReference type="EMBL" id="AP023359">
    <property type="protein sequence ID" value="BCJ67273.1"/>
    <property type="molecule type" value="Genomic_DNA"/>
</dbReference>
<feature type="transmembrane region" description="Helical" evidence="7">
    <location>
        <begin position="384"/>
        <end position="403"/>
    </location>
</feature>
<protein>
    <submittedName>
        <fullName evidence="9">MFS transporter</fullName>
    </submittedName>
</protein>
<evidence type="ECO:0000256" key="7">
    <source>
        <dbReference type="SAM" id="Phobius"/>
    </source>
</evidence>